<dbReference type="SUPFAM" id="SSF53850">
    <property type="entry name" value="Periplasmic binding protein-like II"/>
    <property type="match status" value="1"/>
</dbReference>
<dbReference type="PANTHER" id="PTHR30419">
    <property type="entry name" value="HTH-TYPE TRANSCRIPTIONAL REGULATOR YBHD"/>
    <property type="match status" value="1"/>
</dbReference>
<reference evidence="7" key="1">
    <citation type="journal article" date="2019" name="Int. J. Syst. Evol. Microbiol.">
        <title>The Global Catalogue of Microorganisms (GCM) 10K type strain sequencing project: providing services to taxonomists for standard genome sequencing and annotation.</title>
        <authorList>
            <consortium name="The Broad Institute Genomics Platform"/>
            <consortium name="The Broad Institute Genome Sequencing Center for Infectious Disease"/>
            <person name="Wu L."/>
            <person name="Ma J."/>
        </authorList>
    </citation>
    <scope>NUCLEOTIDE SEQUENCE [LARGE SCALE GENOMIC DNA]</scope>
    <source>
        <strain evidence="7">NCAIM B.01391</strain>
    </source>
</reference>
<dbReference type="RefSeq" id="WP_377801046.1">
    <property type="nucleotide sequence ID" value="NZ_JBHSLW010000052.1"/>
</dbReference>
<dbReference type="PROSITE" id="PS50931">
    <property type="entry name" value="HTH_LYSR"/>
    <property type="match status" value="1"/>
</dbReference>
<accession>A0ABW0IXK0</accession>
<dbReference type="InterPro" id="IPR050950">
    <property type="entry name" value="HTH-type_LysR_regulators"/>
</dbReference>
<keyword evidence="4" id="KW-0804">Transcription</keyword>
<evidence type="ECO:0000256" key="4">
    <source>
        <dbReference type="ARBA" id="ARBA00023163"/>
    </source>
</evidence>
<feature type="domain" description="HTH lysR-type" evidence="5">
    <location>
        <begin position="3"/>
        <end position="60"/>
    </location>
</feature>
<keyword evidence="3" id="KW-0238">DNA-binding</keyword>
<comment type="similarity">
    <text evidence="1">Belongs to the LysR transcriptional regulatory family.</text>
</comment>
<evidence type="ECO:0000313" key="7">
    <source>
        <dbReference type="Proteomes" id="UP001596053"/>
    </source>
</evidence>
<dbReference type="EMBL" id="JBHSLW010000052">
    <property type="protein sequence ID" value="MFC5422817.1"/>
    <property type="molecule type" value="Genomic_DNA"/>
</dbReference>
<dbReference type="InterPro" id="IPR036390">
    <property type="entry name" value="WH_DNA-bd_sf"/>
</dbReference>
<name>A0ABW0IXK0_9HYPH</name>
<keyword evidence="2" id="KW-0805">Transcription regulation</keyword>
<comment type="caution">
    <text evidence="6">The sequence shown here is derived from an EMBL/GenBank/DDBJ whole genome shotgun (WGS) entry which is preliminary data.</text>
</comment>
<proteinExistence type="inferred from homology"/>
<sequence>MLMQTPALRYFLAVVRTGSISAAAQRLRVAGSAVSRQIANLEKELDAALFERRSHGMILTQAGQTLAAYAQRLELESEQVVSEIRELRGASKGLIRLGVTEGFAVSFIPEVIYAFRQQHPDVAFDVKVMSPQVVTEHVRTGAIDLGLTFVLQQERGVTINWQCAARTYAFVAPHHPLAGKESIRIEDIFVHPVAVLDSEATVRKIVDIYFSARGLTVDAVLTSTNVASLRHFCKLGGAVMFASSISFGASIRDGSVVALPLKDGDLPPRSLQIQSMSGRALPKVVTNFMSALIEELQQADTLATMATERAAVPEARQA</sequence>
<evidence type="ECO:0000313" key="6">
    <source>
        <dbReference type="EMBL" id="MFC5422817.1"/>
    </source>
</evidence>
<dbReference type="Pfam" id="PF03466">
    <property type="entry name" value="LysR_substrate"/>
    <property type="match status" value="1"/>
</dbReference>
<evidence type="ECO:0000256" key="2">
    <source>
        <dbReference type="ARBA" id="ARBA00023015"/>
    </source>
</evidence>
<dbReference type="InterPro" id="IPR036388">
    <property type="entry name" value="WH-like_DNA-bd_sf"/>
</dbReference>
<dbReference type="PANTHER" id="PTHR30419:SF30">
    <property type="entry name" value="LYSR FAMILY TRANSCRIPTIONAL REGULATOR"/>
    <property type="match status" value="1"/>
</dbReference>
<dbReference type="Proteomes" id="UP001596053">
    <property type="component" value="Unassembled WGS sequence"/>
</dbReference>
<dbReference type="SUPFAM" id="SSF46785">
    <property type="entry name" value="Winged helix' DNA-binding domain"/>
    <property type="match status" value="1"/>
</dbReference>
<dbReference type="InterPro" id="IPR005119">
    <property type="entry name" value="LysR_subst-bd"/>
</dbReference>
<dbReference type="InterPro" id="IPR000847">
    <property type="entry name" value="LysR_HTH_N"/>
</dbReference>
<protein>
    <submittedName>
        <fullName evidence="6">LysR family transcriptional regulator</fullName>
    </submittedName>
</protein>
<keyword evidence="7" id="KW-1185">Reference proteome</keyword>
<dbReference type="Gene3D" id="3.40.190.290">
    <property type="match status" value="1"/>
</dbReference>
<evidence type="ECO:0000259" key="5">
    <source>
        <dbReference type="PROSITE" id="PS50931"/>
    </source>
</evidence>
<evidence type="ECO:0000256" key="1">
    <source>
        <dbReference type="ARBA" id="ARBA00009437"/>
    </source>
</evidence>
<organism evidence="6 7">
    <name type="scientific">Bosea eneae</name>
    <dbReference type="NCBI Taxonomy" id="151454"/>
    <lineage>
        <taxon>Bacteria</taxon>
        <taxon>Pseudomonadati</taxon>
        <taxon>Pseudomonadota</taxon>
        <taxon>Alphaproteobacteria</taxon>
        <taxon>Hyphomicrobiales</taxon>
        <taxon>Boseaceae</taxon>
        <taxon>Bosea</taxon>
    </lineage>
</organism>
<gene>
    <name evidence="6" type="ORF">ACFPOB_24985</name>
</gene>
<dbReference type="Gene3D" id="1.10.10.10">
    <property type="entry name" value="Winged helix-like DNA-binding domain superfamily/Winged helix DNA-binding domain"/>
    <property type="match status" value="1"/>
</dbReference>
<evidence type="ECO:0000256" key="3">
    <source>
        <dbReference type="ARBA" id="ARBA00023125"/>
    </source>
</evidence>
<dbReference type="Pfam" id="PF00126">
    <property type="entry name" value="HTH_1"/>
    <property type="match status" value="1"/>
</dbReference>